<name>A0A512DYW0_9PROT</name>
<accession>A0A512DYW0</accession>
<keyword evidence="2" id="KW-1185">Reference proteome</keyword>
<proteinExistence type="predicted"/>
<comment type="caution">
    <text evidence="1">The sequence shown here is derived from an EMBL/GenBank/DDBJ whole genome shotgun (WGS) entry which is preliminary data.</text>
</comment>
<dbReference type="OrthoDB" id="5379851at2"/>
<gene>
    <name evidence="1" type="ORF">SAE02_58220</name>
</gene>
<sequence length="166" mass="18875">MIRDADTIPFDVTSYRTIKFNLDLRGGEKAKAELANQVRSTKEDGFEPQNPILDALGVIELEKSSNPVDNAQAVVLQSITDLRNQVTELGVVYANLYDYLASKIQFTQPQYFQTPRVRTAAETKEINIGESWKDFPDAETEYQFNFVNDAARKYVQSRLYAQLKAI</sequence>
<protein>
    <submittedName>
        <fullName evidence="1">Uncharacterized protein</fullName>
    </submittedName>
</protein>
<organism evidence="1 2">
    <name type="scientific">Skermanella aerolata</name>
    <dbReference type="NCBI Taxonomy" id="393310"/>
    <lineage>
        <taxon>Bacteria</taxon>
        <taxon>Pseudomonadati</taxon>
        <taxon>Pseudomonadota</taxon>
        <taxon>Alphaproteobacteria</taxon>
        <taxon>Rhodospirillales</taxon>
        <taxon>Azospirillaceae</taxon>
        <taxon>Skermanella</taxon>
    </lineage>
</organism>
<dbReference type="AlphaFoldDB" id="A0A512DYW0"/>
<reference evidence="1 2" key="1">
    <citation type="submission" date="2019-07" db="EMBL/GenBank/DDBJ databases">
        <title>Whole genome shotgun sequence of Skermanella aerolata NBRC 106429.</title>
        <authorList>
            <person name="Hosoyama A."/>
            <person name="Uohara A."/>
            <person name="Ohji S."/>
            <person name="Ichikawa N."/>
        </authorList>
    </citation>
    <scope>NUCLEOTIDE SEQUENCE [LARGE SCALE GENOMIC DNA]</scope>
    <source>
        <strain evidence="1 2">NBRC 106429</strain>
    </source>
</reference>
<evidence type="ECO:0000313" key="1">
    <source>
        <dbReference type="EMBL" id="GEO41674.1"/>
    </source>
</evidence>
<dbReference type="EMBL" id="BJYZ01000030">
    <property type="protein sequence ID" value="GEO41674.1"/>
    <property type="molecule type" value="Genomic_DNA"/>
</dbReference>
<evidence type="ECO:0000313" key="2">
    <source>
        <dbReference type="Proteomes" id="UP000321523"/>
    </source>
</evidence>
<dbReference type="RefSeq" id="WP_147040955.1">
    <property type="nucleotide sequence ID" value="NZ_BJYZ01000030.1"/>
</dbReference>
<dbReference type="Proteomes" id="UP000321523">
    <property type="component" value="Unassembled WGS sequence"/>
</dbReference>